<dbReference type="OrthoDB" id="9770331at2"/>
<reference evidence="5" key="1">
    <citation type="submission" date="2015-03" db="EMBL/GenBank/DDBJ databases">
        <authorList>
            <person name="Urmite Genomes"/>
        </authorList>
    </citation>
    <scope>NUCLEOTIDE SEQUENCE [LARGE SCALE GENOMIC DNA]</scope>
    <source>
        <strain evidence="5">FF10</strain>
    </source>
</reference>
<dbReference type="STRING" id="1608583.BN1356_01969"/>
<feature type="active site" description="Proton acceptor" evidence="1">
    <location>
        <position position="145"/>
    </location>
</feature>
<dbReference type="EMBL" id="CTEN01000004">
    <property type="protein sequence ID" value="CQR25627.1"/>
    <property type="molecule type" value="Genomic_DNA"/>
</dbReference>
<dbReference type="Proteomes" id="UP000198604">
    <property type="component" value="Unassembled WGS sequence"/>
</dbReference>
<dbReference type="PIRSF" id="PIRSF033579">
    <property type="entry name" value="Anaer_Co_chel"/>
    <property type="match status" value="1"/>
</dbReference>
<keyword evidence="3" id="KW-0479">Metal-binding</keyword>
<feature type="binding site" evidence="3">
    <location>
        <position position="173"/>
    </location>
    <ligand>
        <name>Co(2+)</name>
        <dbReference type="ChEBI" id="CHEBI:48828"/>
    </ligand>
</feature>
<feature type="binding site" evidence="2">
    <location>
        <begin position="200"/>
        <end position="201"/>
    </location>
    <ligand>
        <name>substrate</name>
    </ligand>
</feature>
<dbReference type="GO" id="GO:0046872">
    <property type="term" value="F:metal ion binding"/>
    <property type="evidence" value="ECO:0007669"/>
    <property type="project" value="UniProtKB-KW"/>
</dbReference>
<dbReference type="RefSeq" id="WP_093651157.1">
    <property type="nucleotide sequence ID" value="NZ_CTEN01000004.1"/>
</dbReference>
<dbReference type="Gene3D" id="3.40.50.1400">
    <property type="match status" value="2"/>
</dbReference>
<dbReference type="SUPFAM" id="SSF53800">
    <property type="entry name" value="Chelatase"/>
    <property type="match status" value="1"/>
</dbReference>
<feature type="binding site" evidence="2">
    <location>
        <position position="10"/>
    </location>
    <ligand>
        <name>Co(2+)</name>
        <dbReference type="ChEBI" id="CHEBI:48828"/>
    </ligand>
</feature>
<dbReference type="InterPro" id="IPR010388">
    <property type="entry name" value="Anaerobic_Co-chelatase"/>
</dbReference>
<dbReference type="AlphaFoldDB" id="A0A0E3WFJ4"/>
<dbReference type="CDD" id="cd03412">
    <property type="entry name" value="CbiK_N"/>
    <property type="match status" value="1"/>
</dbReference>
<dbReference type="GO" id="GO:0016852">
    <property type="term" value="F:sirohydrochlorin cobaltochelatase activity"/>
    <property type="evidence" value="ECO:0007669"/>
    <property type="project" value="InterPro"/>
</dbReference>
<dbReference type="GO" id="GO:0019251">
    <property type="term" value="P:anaerobic cobalamin biosynthetic process"/>
    <property type="evidence" value="ECO:0007669"/>
    <property type="project" value="InterPro"/>
</dbReference>
<accession>A0A0E3WFJ4</accession>
<evidence type="ECO:0000313" key="4">
    <source>
        <dbReference type="EMBL" id="CQR25627.1"/>
    </source>
</evidence>
<evidence type="ECO:0000256" key="3">
    <source>
        <dbReference type="PIRSR" id="PIRSR033579-3"/>
    </source>
</evidence>
<proteinExistence type="predicted"/>
<evidence type="ECO:0000256" key="2">
    <source>
        <dbReference type="PIRSR" id="PIRSR033579-2"/>
    </source>
</evidence>
<dbReference type="Pfam" id="PF06180">
    <property type="entry name" value="CbiK"/>
    <property type="match status" value="1"/>
</dbReference>
<feature type="binding site" evidence="2">
    <location>
        <begin position="85"/>
        <end position="92"/>
    </location>
    <ligand>
        <name>substrate</name>
    </ligand>
</feature>
<dbReference type="CDD" id="cd03413">
    <property type="entry name" value="CbiK_C"/>
    <property type="match status" value="1"/>
</dbReference>
<name>A0A0E3WFJ4_9STRE</name>
<organism evidence="4 5">
    <name type="scientific">Streptococcus varani</name>
    <dbReference type="NCBI Taxonomy" id="1608583"/>
    <lineage>
        <taxon>Bacteria</taxon>
        <taxon>Bacillati</taxon>
        <taxon>Bacillota</taxon>
        <taxon>Bacilli</taxon>
        <taxon>Lactobacillales</taxon>
        <taxon>Streptococcaceae</taxon>
        <taxon>Streptococcus</taxon>
    </lineage>
</organism>
<gene>
    <name evidence="4" type="ORF">BN1356_01969</name>
</gene>
<keyword evidence="5" id="KW-1185">Reference proteome</keyword>
<feature type="binding site" evidence="3">
    <location>
        <position position="145"/>
    </location>
    <ligand>
        <name>Co(2+)</name>
        <dbReference type="ChEBI" id="CHEBI:48828"/>
    </ligand>
</feature>
<keyword evidence="3" id="KW-0170">Cobalt</keyword>
<evidence type="ECO:0000313" key="5">
    <source>
        <dbReference type="Proteomes" id="UP000198604"/>
    </source>
</evidence>
<sequence length="255" mass="29685">MTKAILVVSFGTTYPKTREKTIEACEKAIQAEYPELPVYRAFTSNVVIRRIRENEGLEVPTVFEVLDQMKSEGIRQVYIQPLHIIQGSEYDKILTQLETYRSYFESIKIGKPLLHRMEDYESVIETLIKYYGSYGENTATVLMGHGTQHQSFIAYAALDHMLQESRVFLGCVESYPPVEKIERRLNHRGIKEIHLAPFMLVAGDHATNDLISEEEDSWSTFFRNKGYKVHYHLIGLGEFKEIRELYIQHLREIMD</sequence>
<protein>
    <submittedName>
        <fullName evidence="4">CbiK protein</fullName>
    </submittedName>
</protein>
<feature type="binding site" evidence="2">
    <location>
        <position position="205"/>
    </location>
    <ligand>
        <name>Co(2+)</name>
        <dbReference type="ChEBI" id="CHEBI:48828"/>
    </ligand>
</feature>
<evidence type="ECO:0000256" key="1">
    <source>
        <dbReference type="PIRSR" id="PIRSR033579-1"/>
    </source>
</evidence>